<comment type="caution">
    <text evidence="4">The sequence shown here is derived from an EMBL/GenBank/DDBJ whole genome shotgun (WGS) entry which is preliminary data.</text>
</comment>
<gene>
    <name evidence="4" type="ORF">EA655_05490</name>
</gene>
<dbReference type="RefSeq" id="WP_130533733.1">
    <property type="nucleotide sequence ID" value="NZ_SHMG01000002.1"/>
</dbReference>
<dbReference type="Pfam" id="PF06791">
    <property type="entry name" value="TMP_2"/>
    <property type="match status" value="1"/>
</dbReference>
<feature type="coiled-coil region" evidence="1">
    <location>
        <begin position="151"/>
        <end position="178"/>
    </location>
</feature>
<evidence type="ECO:0000256" key="1">
    <source>
        <dbReference type="SAM" id="Coils"/>
    </source>
</evidence>
<feature type="transmembrane region" description="Helical" evidence="2">
    <location>
        <begin position="308"/>
        <end position="336"/>
    </location>
</feature>
<keyword evidence="1" id="KW-0175">Coiled coil</keyword>
<evidence type="ECO:0000313" key="5">
    <source>
        <dbReference type="Proteomes" id="UP000294164"/>
    </source>
</evidence>
<organism evidence="4 5">
    <name type="scientific">Pseudoxanthomonas winnipegensis</name>
    <dbReference type="NCBI Taxonomy" id="2480810"/>
    <lineage>
        <taxon>Bacteria</taxon>
        <taxon>Pseudomonadati</taxon>
        <taxon>Pseudomonadota</taxon>
        <taxon>Gammaproteobacteria</taxon>
        <taxon>Lysobacterales</taxon>
        <taxon>Lysobacteraceae</taxon>
        <taxon>Pseudoxanthomonas</taxon>
    </lineage>
</organism>
<evidence type="ECO:0000256" key="2">
    <source>
        <dbReference type="SAM" id="Phobius"/>
    </source>
</evidence>
<dbReference type="AlphaFoldDB" id="A0A4Q8M9C8"/>
<keyword evidence="2" id="KW-0812">Transmembrane</keyword>
<feature type="coiled-coil region" evidence="1">
    <location>
        <begin position="766"/>
        <end position="818"/>
    </location>
</feature>
<dbReference type="InterPro" id="IPR009628">
    <property type="entry name" value="Phage_tape_measure_N"/>
</dbReference>
<evidence type="ECO:0000259" key="3">
    <source>
        <dbReference type="Pfam" id="PF06791"/>
    </source>
</evidence>
<keyword evidence="2" id="KW-0472">Membrane</keyword>
<evidence type="ECO:0000313" key="4">
    <source>
        <dbReference type="EMBL" id="TAA45641.1"/>
    </source>
</evidence>
<feature type="domain" description="Bacteriophage tail tape measure N-terminal" evidence="3">
    <location>
        <begin position="301"/>
        <end position="448"/>
    </location>
</feature>
<dbReference type="OrthoDB" id="6058417at2"/>
<accession>A0A4Q8M9C8</accession>
<proteinExistence type="predicted"/>
<protein>
    <recommendedName>
        <fullName evidence="3">Bacteriophage tail tape measure N-terminal domain-containing protein</fullName>
    </recommendedName>
</protein>
<reference evidence="4 5" key="1">
    <citation type="submission" date="2019-02" db="EMBL/GenBank/DDBJ databases">
        <title>WGS of Pseudoxanthomonas species novum from clinical isolates.</title>
        <authorList>
            <person name="Bernier A.-M."/>
            <person name="Bernard K."/>
            <person name="Vachon A."/>
        </authorList>
    </citation>
    <scope>NUCLEOTIDE SEQUENCE [LARGE SCALE GENOMIC DNA]</scope>
    <source>
        <strain evidence="4 5">NML130969</strain>
    </source>
</reference>
<sequence>MATRDFEIEMKLKADYQSAQKAAQETKAGIEGIVAATQRANQSLDAGANTQGNRLRDMVQRSLAELEQARAQVESATAPTGGSTGAGDQAALQARRANVVASQALQRAVAQEMGLIGELETRLARSASSMEDLAGTELRLDQAMRRGLISSEDYEAALAKLNIEQERLDKTAANATSQQQKQQAARQRAAAADAANLERTIGAYDRTSAGMRKLAADEARVTQAFKDGKLSGDAYVRTLSGIANERARLQGVRDGARQSADAMKGFSLQTAESQRNLAQLLQYTATGDWQMAGNQILQLGRSAGTMGALFTGAGLAVGGAAVAVGAFGAAAIAGYLQMRAFQNALIATGGAAGVSAGQLADMRDEIGQATGDYVDAQKALVALTQSGQLTGDSLQAAGSAAVNLATLTGQSIEQTTNDVIALAKSPTASLEELNRRYHFLTLEVYDQVAALEAQGREQEAARVATDALATATQQRVDEMRQNAGLLEQAWYKVTGAIKGAWQAAKDFGRDDIDARIAAAERGISARLATIQDLRDAQARGGLFGISKADADAQIAGIQQHIQQQAQVLVQLKDQKAAQEGVNKAKAEEQAVEDRAVAAASRVDKLLATTDKRIERQQRLNKLTEDYNAIAAANPADKRLYDGSQERLRDAIIKETSEKAPRVAKGPKTEGQKDQDAALRELENLKKMAALQDSLVDGKSKATEQARIDFEVTQGAYRLADDSLKQQLRDQAKLADAATARVEADRKMLEVRDRILGAQGGGEDASLAKARRELELLQADLQKQGRIADAADVSKLLGLEQAQADLKNLRQTYDQVMGEISLEVQRIQVEQQAGFLTEADAQQKIVDLYRSKLGVLKDLVPQMRAAAIALGGDAGKAALANVEQIELKLREMETTTSAMTQAFGTTFQQSISSSLDGLIQGTTTLGDAVKGFFVSMLQGMAQFAAQDWAQKAGNWVKGLVSGGDAASAATDAASAAGDATQAAATATAATALTTAGTTVAAGATAVTSSAAALGTSGTALVGGATAVSAAAAQLSAAATQMAIANAASVGFATGGWTGPGEKYQVAGVVHADEFVHRREVVRQPGALPFLYDFNRRGMAALDDWRGYADGGHVRSSPYSWAGYADGGRVAPVTGMRASNDDAIAQGVDKPRSSLNQRLRLVVVDDPNRIPAALKSEVGEESFLFHAGRNTETLKQLLGIN</sequence>
<dbReference type="EMBL" id="SHMG01000002">
    <property type="protein sequence ID" value="TAA45641.1"/>
    <property type="molecule type" value="Genomic_DNA"/>
</dbReference>
<dbReference type="Proteomes" id="UP000294164">
    <property type="component" value="Unassembled WGS sequence"/>
</dbReference>
<keyword evidence="2" id="KW-1133">Transmembrane helix</keyword>
<name>A0A4Q8M9C8_9GAMM</name>